<dbReference type="EMBL" id="CP017269">
    <property type="protein sequence ID" value="AOT72792.1"/>
    <property type="molecule type" value="Genomic_DNA"/>
</dbReference>
<evidence type="ECO:0000313" key="1">
    <source>
        <dbReference type="EMBL" id="AOT72792.1"/>
    </source>
</evidence>
<organism evidence="1 2">
    <name type="scientific">Geosporobacter ferrireducens</name>
    <dbReference type="NCBI Taxonomy" id="1424294"/>
    <lineage>
        <taxon>Bacteria</taxon>
        <taxon>Bacillati</taxon>
        <taxon>Bacillota</taxon>
        <taxon>Clostridia</taxon>
        <taxon>Peptostreptococcales</taxon>
        <taxon>Thermotaleaceae</taxon>
        <taxon>Geosporobacter</taxon>
    </lineage>
</organism>
<keyword evidence="2" id="KW-1185">Reference proteome</keyword>
<dbReference type="GO" id="GO:0000287">
    <property type="term" value="F:magnesium ion binding"/>
    <property type="evidence" value="ECO:0007669"/>
    <property type="project" value="InterPro"/>
</dbReference>
<dbReference type="GO" id="GO:0003677">
    <property type="term" value="F:DNA binding"/>
    <property type="evidence" value="ECO:0007669"/>
    <property type="project" value="InterPro"/>
</dbReference>
<dbReference type="InterPro" id="IPR004194">
    <property type="entry name" value="Restrct_endonuc_II_BamHI"/>
</dbReference>
<evidence type="ECO:0000313" key="2">
    <source>
        <dbReference type="Proteomes" id="UP000095743"/>
    </source>
</evidence>
<dbReference type="KEGG" id="gfe:Gferi_26485"/>
<dbReference type="CDD" id="cd00942">
    <property type="entry name" value="BamHI-like"/>
    <property type="match status" value="1"/>
</dbReference>
<gene>
    <name evidence="1" type="ORF">Gferi_26485</name>
</gene>
<reference evidence="1 2" key="1">
    <citation type="submission" date="2016-09" db="EMBL/GenBank/DDBJ databases">
        <title>Genomic analysis reveals versatility of anaerobic energy metabolism of Geosporobacter ferrireducens IRF9 of phylum Firmicutes.</title>
        <authorList>
            <person name="Kim S.-J."/>
        </authorList>
    </citation>
    <scope>NUCLEOTIDE SEQUENCE [LARGE SCALE GENOMIC DNA]</scope>
    <source>
        <strain evidence="1 2">IRF9</strain>
    </source>
</reference>
<accession>A0A1D8GPG4</accession>
<dbReference type="OrthoDB" id="571572at2"/>
<name>A0A1D8GPG4_9FIRM</name>
<dbReference type="RefSeq" id="WP_069981101.1">
    <property type="nucleotide sequence ID" value="NZ_CP017269.1"/>
</dbReference>
<proteinExistence type="predicted"/>
<protein>
    <recommendedName>
        <fullName evidence="3">Restriction endonuclease</fullName>
    </recommendedName>
</protein>
<dbReference type="SUPFAM" id="SSF52980">
    <property type="entry name" value="Restriction endonuclease-like"/>
    <property type="match status" value="1"/>
</dbReference>
<dbReference type="GO" id="GO:0009307">
    <property type="term" value="P:DNA restriction-modification system"/>
    <property type="evidence" value="ECO:0007669"/>
    <property type="project" value="InterPro"/>
</dbReference>
<dbReference type="InterPro" id="IPR011338">
    <property type="entry name" value="BamHI/BglII/BstY"/>
</dbReference>
<dbReference type="REBASE" id="161968">
    <property type="entry name" value="GfeIRF9ORF26490P"/>
</dbReference>
<dbReference type="PIRSF" id="PIRSF009309">
    <property type="entry name" value="Restrict_endonuc_II_BamHI"/>
    <property type="match status" value="1"/>
</dbReference>
<dbReference type="InterPro" id="IPR011335">
    <property type="entry name" value="Restrct_endonuc-II-like"/>
</dbReference>
<evidence type="ECO:0008006" key="3">
    <source>
        <dbReference type="Google" id="ProtNLM"/>
    </source>
</evidence>
<dbReference type="Proteomes" id="UP000095743">
    <property type="component" value="Chromosome"/>
</dbReference>
<sequence length="200" mass="22826">MKVKSINTIININNTLEREDLRTLLNKVKELIESMDHPRGTGKFTLYEKEKSNGVKPIKDSFFEDLKHYGWILEHRLDVGVTPTKPGPIDATYPLSGKHIALEWETGNISSSHRAINKMVSGLLKGTLICGILVMPSREMYRYLTDRVGNFRELEPYFPVWKKANYNIKEGCLIVIEIEHDDLSMDVPKIVKGTDGRAKI</sequence>
<dbReference type="GO" id="GO:0009036">
    <property type="term" value="F:type II site-specific deoxyribonuclease activity"/>
    <property type="evidence" value="ECO:0007669"/>
    <property type="project" value="InterPro"/>
</dbReference>
<dbReference type="Gene3D" id="3.40.91.20">
    <property type="match status" value="1"/>
</dbReference>
<dbReference type="AlphaFoldDB" id="A0A1D8GPG4"/>
<dbReference type="Pfam" id="PF02923">
    <property type="entry name" value="BamHI"/>
    <property type="match status" value="1"/>
</dbReference>